<dbReference type="AlphaFoldDB" id="A0A382J5Q0"/>
<gene>
    <name evidence="1" type="ORF">METZ01_LOCUS260070</name>
</gene>
<evidence type="ECO:0000313" key="1">
    <source>
        <dbReference type="EMBL" id="SVC07216.1"/>
    </source>
</evidence>
<proteinExistence type="predicted"/>
<dbReference type="Pfam" id="PF14063">
    <property type="entry name" value="DUF4254"/>
    <property type="match status" value="1"/>
</dbReference>
<sequence length="123" mass="14398">DEIEKIDEALLDELGQRSIRIMADARLNSETPGSMIDRLSISALKIYHMDEETKRVDASSEHQKNCEAKLMLLQEQRRDLGKCLMEFLEDLVFGRKTLKVYRQMKMYNDSSLNPVLYQKKNSR</sequence>
<accession>A0A382J5Q0</accession>
<name>A0A382J5Q0_9ZZZZ</name>
<dbReference type="EMBL" id="UINC01071936">
    <property type="protein sequence ID" value="SVC07216.1"/>
    <property type="molecule type" value="Genomic_DNA"/>
</dbReference>
<reference evidence="1" key="1">
    <citation type="submission" date="2018-05" db="EMBL/GenBank/DDBJ databases">
        <authorList>
            <person name="Lanie J.A."/>
            <person name="Ng W.-L."/>
            <person name="Kazmierczak K.M."/>
            <person name="Andrzejewski T.M."/>
            <person name="Davidsen T.M."/>
            <person name="Wayne K.J."/>
            <person name="Tettelin H."/>
            <person name="Glass J.I."/>
            <person name="Rusch D."/>
            <person name="Podicherti R."/>
            <person name="Tsui H.-C.T."/>
            <person name="Winkler M.E."/>
        </authorList>
    </citation>
    <scope>NUCLEOTIDE SEQUENCE</scope>
</reference>
<dbReference type="InterPro" id="IPR025350">
    <property type="entry name" value="DUF4254"/>
</dbReference>
<organism evidence="1">
    <name type="scientific">marine metagenome</name>
    <dbReference type="NCBI Taxonomy" id="408172"/>
    <lineage>
        <taxon>unclassified sequences</taxon>
        <taxon>metagenomes</taxon>
        <taxon>ecological metagenomes</taxon>
    </lineage>
</organism>
<protein>
    <recommendedName>
        <fullName evidence="2">DUF4254 domain-containing protein</fullName>
    </recommendedName>
</protein>
<evidence type="ECO:0008006" key="2">
    <source>
        <dbReference type="Google" id="ProtNLM"/>
    </source>
</evidence>
<feature type="non-terminal residue" evidence="1">
    <location>
        <position position="1"/>
    </location>
</feature>